<dbReference type="EMBL" id="POSP01000003">
    <property type="protein sequence ID" value="PND38900.1"/>
    <property type="molecule type" value="Genomic_DNA"/>
</dbReference>
<dbReference type="Pfam" id="PF20112">
    <property type="entry name" value="DUF6502"/>
    <property type="match status" value="1"/>
</dbReference>
<accession>A0A2N8KZN2</accession>
<proteinExistence type="predicted"/>
<dbReference type="RefSeq" id="WP_102768817.1">
    <property type="nucleotide sequence ID" value="NZ_CP124551.1"/>
</dbReference>
<gene>
    <name evidence="1" type="ORF">C1O66_16110</name>
</gene>
<keyword evidence="2" id="KW-1185">Reference proteome</keyword>
<sequence>MMMKKSVATLTLEASLKVMRPLIRMLVKRGVAYPAFAQALKTEFLAAAQRELQERQMPQTDSALSLLSGVHRRDVRNLTRPAEPKVDEAELARPLSLAAEVVGVWLNLPPFVDAQGQPRVLPRSGSEDSFDALVARVSSDVRPRALLDELLRLGGVEESAEGLRLNEAGFTPHQGMEEMAWMYANNMSDALAAASANLQGEAKFLEQAVFVDEITAASAHQLHEVARQAWPQALKQVLREAQIRFDEDAKTAPRGDRNQRARFGVYFYSESMNEGEKP</sequence>
<comment type="caution">
    <text evidence="1">The sequence shown here is derived from an EMBL/GenBank/DDBJ whole genome shotgun (WGS) entry which is preliminary data.</text>
</comment>
<organism evidence="1 2">
    <name type="scientific">Kinneretia aquatilis</name>
    <dbReference type="NCBI Taxonomy" id="2070761"/>
    <lineage>
        <taxon>Bacteria</taxon>
        <taxon>Pseudomonadati</taxon>
        <taxon>Pseudomonadota</taxon>
        <taxon>Betaproteobacteria</taxon>
        <taxon>Burkholderiales</taxon>
        <taxon>Sphaerotilaceae</taxon>
        <taxon>Roseateles</taxon>
    </lineage>
</organism>
<evidence type="ECO:0000313" key="1">
    <source>
        <dbReference type="EMBL" id="PND38900.1"/>
    </source>
</evidence>
<dbReference type="OrthoDB" id="6356376at2"/>
<protein>
    <submittedName>
        <fullName evidence="1">Uncharacterized protein</fullName>
    </submittedName>
</protein>
<evidence type="ECO:0000313" key="2">
    <source>
        <dbReference type="Proteomes" id="UP000235916"/>
    </source>
</evidence>
<reference evidence="1 2" key="1">
    <citation type="submission" date="2018-01" db="EMBL/GenBank/DDBJ databases">
        <title>Draft genome sequence of Paucibacter aquatile CR182 isolated from freshwater of the Nakdong River.</title>
        <authorList>
            <person name="Choi A."/>
            <person name="Chung E.J."/>
        </authorList>
    </citation>
    <scope>NUCLEOTIDE SEQUENCE [LARGE SCALE GENOMIC DNA]</scope>
    <source>
        <strain evidence="1 2">CR182</strain>
    </source>
</reference>
<dbReference type="AlphaFoldDB" id="A0A2N8KZN2"/>
<dbReference type="Proteomes" id="UP000235916">
    <property type="component" value="Unassembled WGS sequence"/>
</dbReference>
<dbReference type="InterPro" id="IPR045445">
    <property type="entry name" value="DUF6502"/>
</dbReference>
<name>A0A2N8KZN2_9BURK</name>